<reference evidence="3" key="1">
    <citation type="journal article" date="2019" name="Int. J. Syst. Evol. Microbiol.">
        <title>The Global Catalogue of Microorganisms (GCM) 10K type strain sequencing project: providing services to taxonomists for standard genome sequencing and annotation.</title>
        <authorList>
            <consortium name="The Broad Institute Genomics Platform"/>
            <consortium name="The Broad Institute Genome Sequencing Center for Infectious Disease"/>
            <person name="Wu L."/>
            <person name="Ma J."/>
        </authorList>
    </citation>
    <scope>NUCLEOTIDE SEQUENCE [LARGE SCALE GENOMIC DNA]</scope>
    <source>
        <strain evidence="3">CCUG 62952</strain>
    </source>
</reference>
<dbReference type="Proteomes" id="UP001596978">
    <property type="component" value="Unassembled WGS sequence"/>
</dbReference>
<dbReference type="Pfam" id="PF00756">
    <property type="entry name" value="Esterase"/>
    <property type="match status" value="1"/>
</dbReference>
<name>A0ABW3CV57_9FLAO</name>
<protein>
    <submittedName>
        <fullName evidence="2">Alpha/beta hydrolase</fullName>
    </submittedName>
</protein>
<evidence type="ECO:0000313" key="3">
    <source>
        <dbReference type="Proteomes" id="UP001596978"/>
    </source>
</evidence>
<comment type="caution">
    <text evidence="2">The sequence shown here is derived from an EMBL/GenBank/DDBJ whole genome shotgun (WGS) entry which is preliminary data.</text>
</comment>
<proteinExistence type="predicted"/>
<feature type="chain" id="PRO_5046990622" evidence="1">
    <location>
        <begin position="20"/>
        <end position="297"/>
    </location>
</feature>
<keyword evidence="2" id="KW-0378">Hydrolase</keyword>
<dbReference type="PROSITE" id="PS51257">
    <property type="entry name" value="PROKAR_LIPOPROTEIN"/>
    <property type="match status" value="1"/>
</dbReference>
<dbReference type="InterPro" id="IPR029058">
    <property type="entry name" value="AB_hydrolase_fold"/>
</dbReference>
<dbReference type="InterPro" id="IPR050583">
    <property type="entry name" value="Mycobacterial_A85_antigen"/>
</dbReference>
<dbReference type="EMBL" id="JBHTJH010000004">
    <property type="protein sequence ID" value="MFD0861385.1"/>
    <property type="molecule type" value="Genomic_DNA"/>
</dbReference>
<dbReference type="InterPro" id="IPR000801">
    <property type="entry name" value="Esterase-like"/>
</dbReference>
<dbReference type="GO" id="GO:0016787">
    <property type="term" value="F:hydrolase activity"/>
    <property type="evidence" value="ECO:0007669"/>
    <property type="project" value="UniProtKB-KW"/>
</dbReference>
<feature type="signal peptide" evidence="1">
    <location>
        <begin position="1"/>
        <end position="19"/>
    </location>
</feature>
<sequence length="297" mass="33728">MKYFVILFSLSFVLFSCQGQPSSSSSESTIILLENFESNFVDPRNVEIFLPKGYDPTAKKQYKVLYMHDGQNVFNPETSYTKIDWGVDEAIDSLMALKKIEPTIVVASWNNGQKRFPEYMPKAPAFITASDEAKTSLKQNFGVDSLLSDDYLKFLVKELKPYIERNYNVSKKVEDNSIMGSSMGGLISLYAICEYPNEFGAAGCVSTHWPVPMIGGAYMNTLPESLPSPNNHRIYFDYGTKTLDSLYEPHQKKVDLLMRDAGYIEGENWVTKKFEGADHSEKSWRARVHIPLLFLLN</sequence>
<dbReference type="PANTHER" id="PTHR48098">
    <property type="entry name" value="ENTEROCHELIN ESTERASE-RELATED"/>
    <property type="match status" value="1"/>
</dbReference>
<gene>
    <name evidence="2" type="ORF">ACFQ1M_04135</name>
</gene>
<evidence type="ECO:0000313" key="2">
    <source>
        <dbReference type="EMBL" id="MFD0861385.1"/>
    </source>
</evidence>
<organism evidence="2 3">
    <name type="scientific">Sungkyunkwania multivorans</name>
    <dbReference type="NCBI Taxonomy" id="1173618"/>
    <lineage>
        <taxon>Bacteria</taxon>
        <taxon>Pseudomonadati</taxon>
        <taxon>Bacteroidota</taxon>
        <taxon>Flavobacteriia</taxon>
        <taxon>Flavobacteriales</taxon>
        <taxon>Flavobacteriaceae</taxon>
        <taxon>Sungkyunkwania</taxon>
    </lineage>
</organism>
<keyword evidence="3" id="KW-1185">Reference proteome</keyword>
<evidence type="ECO:0000256" key="1">
    <source>
        <dbReference type="SAM" id="SignalP"/>
    </source>
</evidence>
<dbReference type="SUPFAM" id="SSF53474">
    <property type="entry name" value="alpha/beta-Hydrolases"/>
    <property type="match status" value="1"/>
</dbReference>
<keyword evidence="1" id="KW-0732">Signal</keyword>
<accession>A0ABW3CV57</accession>
<dbReference type="Gene3D" id="3.40.50.1820">
    <property type="entry name" value="alpha/beta hydrolase"/>
    <property type="match status" value="1"/>
</dbReference>
<dbReference type="RefSeq" id="WP_386404300.1">
    <property type="nucleotide sequence ID" value="NZ_JBHTJH010000004.1"/>
</dbReference>
<dbReference type="PANTHER" id="PTHR48098:SF6">
    <property type="entry name" value="FERRI-BACILLIBACTIN ESTERASE BESA"/>
    <property type="match status" value="1"/>
</dbReference>